<name>A0AA41R219_9BACT</name>
<feature type="transmembrane region" description="Helical" evidence="1">
    <location>
        <begin position="6"/>
        <end position="22"/>
    </location>
</feature>
<evidence type="ECO:0000313" key="3">
    <source>
        <dbReference type="Proteomes" id="UP001165427"/>
    </source>
</evidence>
<comment type="caution">
    <text evidence="2">The sequence shown here is derived from an EMBL/GenBank/DDBJ whole genome shotgun (WGS) entry which is preliminary data.</text>
</comment>
<keyword evidence="1" id="KW-0472">Membrane</keyword>
<protein>
    <recommendedName>
        <fullName evidence="4">Phospholipase_D-nuclease N-terminal</fullName>
    </recommendedName>
</protein>
<proteinExistence type="predicted"/>
<dbReference type="Proteomes" id="UP001165427">
    <property type="component" value="Unassembled WGS sequence"/>
</dbReference>
<keyword evidence="1" id="KW-1133">Transmembrane helix</keyword>
<accession>A0AA41R219</accession>
<gene>
    <name evidence="2" type="ORF">MRX98_04430</name>
</gene>
<organism evidence="2 3">
    <name type="scientific">Desulfatitalea alkaliphila</name>
    <dbReference type="NCBI Taxonomy" id="2929485"/>
    <lineage>
        <taxon>Bacteria</taxon>
        <taxon>Pseudomonadati</taxon>
        <taxon>Thermodesulfobacteriota</taxon>
        <taxon>Desulfobacteria</taxon>
        <taxon>Desulfobacterales</taxon>
        <taxon>Desulfosarcinaceae</taxon>
        <taxon>Desulfatitalea</taxon>
    </lineage>
</organism>
<dbReference type="AlphaFoldDB" id="A0AA41R219"/>
<keyword evidence="1" id="KW-0812">Transmembrane</keyword>
<evidence type="ECO:0008006" key="4">
    <source>
        <dbReference type="Google" id="ProtNLM"/>
    </source>
</evidence>
<dbReference type="EMBL" id="JALJRB010000003">
    <property type="protein sequence ID" value="MCJ8499810.1"/>
    <property type="molecule type" value="Genomic_DNA"/>
</dbReference>
<keyword evidence="3" id="KW-1185">Reference proteome</keyword>
<sequence>MFWTVLVLILPLIGLILWLIAGPRSAKR</sequence>
<evidence type="ECO:0000256" key="1">
    <source>
        <dbReference type="SAM" id="Phobius"/>
    </source>
</evidence>
<reference evidence="2" key="1">
    <citation type="submission" date="2022-04" db="EMBL/GenBank/DDBJ databases">
        <title>Desulfatitalea alkaliphila sp. nov., a novel anaerobic sulfate-reducing bacterium isolated from terrestrial mud volcano, Taman Peninsula, Russia.</title>
        <authorList>
            <person name="Khomyakova M.A."/>
            <person name="Merkel A.Y."/>
            <person name="Slobodkin A.I."/>
        </authorList>
    </citation>
    <scope>NUCLEOTIDE SEQUENCE</scope>
    <source>
        <strain evidence="2">M08but</strain>
    </source>
</reference>
<evidence type="ECO:0000313" key="2">
    <source>
        <dbReference type="EMBL" id="MCJ8499810.1"/>
    </source>
</evidence>